<keyword evidence="1" id="KW-0812">Transmembrane</keyword>
<protein>
    <recommendedName>
        <fullName evidence="4">NERD domain-containing protein</fullName>
    </recommendedName>
</protein>
<proteinExistence type="predicted"/>
<dbReference type="Proteomes" id="UP001431935">
    <property type="component" value="Chromosome"/>
</dbReference>
<sequence>MDTQMIIMLCIIYSILLILIILNIFVIVRHFKNKKRIQTNEVINEGNKINLIDEIKKVKTIIKNNEFIDNSKYLSSGNKIFSSGKILVNSYGLFVINEFNDQGTQIEGDFNSREWFLHSNKDKVCINNLLWNLNKNIEMLIPILPLNLPIVGILVFKSVSKFDINNYPSHLVFTNVENLCSLLYDIKKELKPIISDENVVKIKELLRSKIVK</sequence>
<organism evidence="2 3">
    <name type="scientific">Metamycoplasma gateae</name>
    <dbReference type="NCBI Taxonomy" id="35769"/>
    <lineage>
        <taxon>Bacteria</taxon>
        <taxon>Bacillati</taxon>
        <taxon>Mycoplasmatota</taxon>
        <taxon>Mycoplasmoidales</taxon>
        <taxon>Metamycoplasmataceae</taxon>
        <taxon>Metamycoplasma</taxon>
    </lineage>
</organism>
<dbReference type="EMBL" id="CP143578">
    <property type="protein sequence ID" value="WVN21117.1"/>
    <property type="molecule type" value="Genomic_DNA"/>
</dbReference>
<accession>A0ABZ2AJQ1</accession>
<dbReference type="RefSeq" id="WP_330463148.1">
    <property type="nucleotide sequence ID" value="NZ_CP143578.1"/>
</dbReference>
<evidence type="ECO:0008006" key="4">
    <source>
        <dbReference type="Google" id="ProtNLM"/>
    </source>
</evidence>
<evidence type="ECO:0000313" key="3">
    <source>
        <dbReference type="Proteomes" id="UP001431935"/>
    </source>
</evidence>
<keyword evidence="1" id="KW-0472">Membrane</keyword>
<keyword evidence="1" id="KW-1133">Transmembrane helix</keyword>
<name>A0ABZ2AJQ1_9BACT</name>
<gene>
    <name evidence="2" type="ORF">V2E26_01730</name>
</gene>
<reference evidence="2" key="1">
    <citation type="submission" date="2024-01" db="EMBL/GenBank/DDBJ databases">
        <title>Complete genome sequence of Mycoplasma gateae strain 3700.</title>
        <authorList>
            <person name="Spergser J."/>
        </authorList>
    </citation>
    <scope>NUCLEOTIDE SEQUENCE [LARGE SCALE GENOMIC DNA]</scope>
    <source>
        <strain evidence="2">3700</strain>
    </source>
</reference>
<feature type="transmembrane region" description="Helical" evidence="1">
    <location>
        <begin position="6"/>
        <end position="28"/>
    </location>
</feature>
<evidence type="ECO:0000256" key="1">
    <source>
        <dbReference type="SAM" id="Phobius"/>
    </source>
</evidence>
<evidence type="ECO:0000313" key="2">
    <source>
        <dbReference type="EMBL" id="WVN21117.1"/>
    </source>
</evidence>
<keyword evidence="3" id="KW-1185">Reference proteome</keyword>